<evidence type="ECO:0000256" key="12">
    <source>
        <dbReference type="ARBA" id="ARBA00063756"/>
    </source>
</evidence>
<evidence type="ECO:0000256" key="14">
    <source>
        <dbReference type="ARBA" id="ARBA00077532"/>
    </source>
</evidence>
<keyword evidence="3" id="KW-0690">Ribosome biogenesis</keyword>
<proteinExistence type="inferred from homology"/>
<gene>
    <name evidence="19" type="primary">EMG1</name>
</gene>
<evidence type="ECO:0000256" key="4">
    <source>
        <dbReference type="ARBA" id="ARBA00022552"/>
    </source>
</evidence>
<evidence type="ECO:0000256" key="7">
    <source>
        <dbReference type="ARBA" id="ARBA00022691"/>
    </source>
</evidence>
<protein>
    <recommendedName>
        <fullName evidence="15">18S rRNA (pseudouridine(1248)-N1)-methyltransferase</fullName>
    </recommendedName>
    <alternativeName>
        <fullName evidence="17">18S rRNA Psi1248 methyltransferase</fullName>
    </alternativeName>
    <alternativeName>
        <fullName evidence="13">Nucleolar protein EMG1 homolog</fullName>
    </alternativeName>
    <alternativeName>
        <fullName evidence="16">Protein C2f</fullName>
    </alternativeName>
    <alternativeName>
        <fullName evidence="14">Ribosome biogenesis protein NEP1</fullName>
    </alternativeName>
</protein>
<evidence type="ECO:0000256" key="10">
    <source>
        <dbReference type="ARBA" id="ARBA00023242"/>
    </source>
</evidence>
<feature type="region of interest" description="Disordered" evidence="18">
    <location>
        <begin position="37"/>
        <end position="228"/>
    </location>
</feature>
<evidence type="ECO:0000256" key="9">
    <source>
        <dbReference type="ARBA" id="ARBA00022884"/>
    </source>
</evidence>
<evidence type="ECO:0000256" key="8">
    <source>
        <dbReference type="ARBA" id="ARBA00022730"/>
    </source>
</evidence>
<feature type="compositionally biased region" description="Basic and acidic residues" evidence="18">
    <location>
        <begin position="115"/>
        <end position="125"/>
    </location>
</feature>
<comment type="similarity">
    <text evidence="2">Belongs to the class IV-like SAM-binding methyltransferase superfamily. RNA methyltransferase NEP1 family.</text>
</comment>
<dbReference type="PANTHER" id="PTHR12636:SF5">
    <property type="entry name" value="RIBOSOMAL RNA SMALL SUBUNIT METHYLTRANSFERASE NEP1"/>
    <property type="match status" value="1"/>
</dbReference>
<dbReference type="CDD" id="cd18088">
    <property type="entry name" value="Nep1-like"/>
    <property type="match status" value="1"/>
</dbReference>
<feature type="compositionally biased region" description="Pro residues" evidence="18">
    <location>
        <begin position="131"/>
        <end position="157"/>
    </location>
</feature>
<dbReference type="InterPro" id="IPR005304">
    <property type="entry name" value="Rbsml_bgen_MeTrfase_EMG1/NEP1"/>
</dbReference>
<comment type="subunit">
    <text evidence="12">Homodimer. Part of the small subunit (SSU) processome, composed of more than 70 proteins and the RNA chaperone small nucleolar RNA (snoRNA) U3.</text>
</comment>
<dbReference type="InterPro" id="IPR029026">
    <property type="entry name" value="tRNA_m1G_MTases_N"/>
</dbReference>
<keyword evidence="10" id="KW-0539">Nucleus</keyword>
<keyword evidence="8" id="KW-0699">rRNA-binding</keyword>
<organism evidence="19 20">
    <name type="scientific">Gopherus evgoodei</name>
    <name type="common">Goodes thornscrub tortoise</name>
    <dbReference type="NCBI Taxonomy" id="1825980"/>
    <lineage>
        <taxon>Eukaryota</taxon>
        <taxon>Metazoa</taxon>
        <taxon>Chordata</taxon>
        <taxon>Craniata</taxon>
        <taxon>Vertebrata</taxon>
        <taxon>Euteleostomi</taxon>
        <taxon>Archelosauria</taxon>
        <taxon>Testudinata</taxon>
        <taxon>Testudines</taxon>
        <taxon>Cryptodira</taxon>
        <taxon>Durocryptodira</taxon>
        <taxon>Testudinoidea</taxon>
        <taxon>Testudinidae</taxon>
        <taxon>Gopherus</taxon>
    </lineage>
</organism>
<keyword evidence="4" id="KW-0698">rRNA processing</keyword>
<evidence type="ECO:0000256" key="17">
    <source>
        <dbReference type="ARBA" id="ARBA00079971"/>
    </source>
</evidence>
<evidence type="ECO:0000256" key="15">
    <source>
        <dbReference type="ARBA" id="ARBA00078441"/>
    </source>
</evidence>
<keyword evidence="9" id="KW-0694">RNA-binding</keyword>
<keyword evidence="20" id="KW-1185">Reference proteome</keyword>
<evidence type="ECO:0000256" key="13">
    <source>
        <dbReference type="ARBA" id="ARBA00075957"/>
    </source>
</evidence>
<dbReference type="Proteomes" id="UP000694390">
    <property type="component" value="Unassembled WGS sequence"/>
</dbReference>
<evidence type="ECO:0000313" key="20">
    <source>
        <dbReference type="Proteomes" id="UP000694390"/>
    </source>
</evidence>
<dbReference type="Pfam" id="PF03587">
    <property type="entry name" value="EMG1"/>
    <property type="match status" value="1"/>
</dbReference>
<keyword evidence="7" id="KW-0949">S-adenosyl-L-methionine</keyword>
<dbReference type="FunFam" id="3.40.1280.10:FF:000003">
    <property type="entry name" value="Ribosomal RNA small subunit methyltransferase"/>
    <property type="match status" value="1"/>
</dbReference>
<evidence type="ECO:0000313" key="19">
    <source>
        <dbReference type="Ensembl" id="ENSGEVP00005014497.1"/>
    </source>
</evidence>
<sequence length="415" mass="43947">MKPQEPPPTSALYLKCSPSARIVSGWIPPMRLKNIALWPPSTVGRAGSSQARRGEGGHGAGGRSTGPGELTGEDRLADPVGDGAGSQQQLEGGAHPARAGGEAPRQVLQVLGHGELGRALRDRHSQSLSQSPPPNRPVAPPPPPPPPGAELTPPPRTSPHVAAAGEGGGRKGTGSVRFLTPPTGTSDRKRPFPTWRPETEKQAGGGGSASQRARGNNPGRGERGAGKVGKTYELLNCDKHKSLLLRSGRDPGEVRPDITHQSLLMLMDSPLNRAGLLQVYIHTQKNVLIEVNPQTRIPRTFDRFCGLMVQLLHKLSVRAADGPQKLLKVIKNPVTDHLPVGCMKIGTSFSVPNVTDVRELVPTTEPVAIVVGAFAHGSLNVNYTEKMISISNYPLSAALTCAKITTAFEEAWGVV</sequence>
<evidence type="ECO:0000256" key="11">
    <source>
        <dbReference type="ARBA" id="ARBA00051029"/>
    </source>
</evidence>
<dbReference type="OrthoDB" id="269804at2759"/>
<reference evidence="19" key="1">
    <citation type="submission" date="2025-08" db="UniProtKB">
        <authorList>
            <consortium name="Ensembl"/>
        </authorList>
    </citation>
    <scope>IDENTIFICATION</scope>
</reference>
<dbReference type="PANTHER" id="PTHR12636">
    <property type="entry name" value="NEP1/MRA1"/>
    <property type="match status" value="1"/>
</dbReference>
<dbReference type="GO" id="GO:0070037">
    <property type="term" value="F:rRNA (pseudouridine) methyltransferase activity"/>
    <property type="evidence" value="ECO:0007669"/>
    <property type="project" value="InterPro"/>
</dbReference>
<evidence type="ECO:0000256" key="3">
    <source>
        <dbReference type="ARBA" id="ARBA00022517"/>
    </source>
</evidence>
<dbReference type="Gene3D" id="3.40.1280.10">
    <property type="match status" value="1"/>
</dbReference>
<dbReference type="SUPFAM" id="SSF75217">
    <property type="entry name" value="alpha/beta knot"/>
    <property type="match status" value="1"/>
</dbReference>
<reference evidence="19" key="2">
    <citation type="submission" date="2025-09" db="UniProtKB">
        <authorList>
            <consortium name="Ensembl"/>
        </authorList>
    </citation>
    <scope>IDENTIFICATION</scope>
</reference>
<evidence type="ECO:0000256" key="6">
    <source>
        <dbReference type="ARBA" id="ARBA00022679"/>
    </source>
</evidence>
<dbReference type="GO" id="GO:0070475">
    <property type="term" value="P:rRNA base methylation"/>
    <property type="evidence" value="ECO:0007669"/>
    <property type="project" value="InterPro"/>
</dbReference>
<keyword evidence="5" id="KW-0489">Methyltransferase</keyword>
<evidence type="ECO:0000256" key="16">
    <source>
        <dbReference type="ARBA" id="ARBA00079565"/>
    </source>
</evidence>
<comment type="catalytic activity">
    <reaction evidence="11">
        <text>pseudouridine(1248) in human 18S rRNA + S-adenosyl-L-methionine = N(1)-methylpseudouridine(1248) in human 18S rRNA + S-adenosyl-L-homocysteine + H(+)</text>
        <dbReference type="Rhea" id="RHEA:46712"/>
        <dbReference type="Rhea" id="RHEA-COMP:11638"/>
        <dbReference type="Rhea" id="RHEA-COMP:11639"/>
        <dbReference type="ChEBI" id="CHEBI:15378"/>
        <dbReference type="ChEBI" id="CHEBI:57856"/>
        <dbReference type="ChEBI" id="CHEBI:59789"/>
        <dbReference type="ChEBI" id="CHEBI:65314"/>
        <dbReference type="ChEBI" id="CHEBI:74890"/>
    </reaction>
</comment>
<evidence type="ECO:0000256" key="5">
    <source>
        <dbReference type="ARBA" id="ARBA00022603"/>
    </source>
</evidence>
<dbReference type="GO" id="GO:0032040">
    <property type="term" value="C:small-subunit processome"/>
    <property type="evidence" value="ECO:0007669"/>
    <property type="project" value="TreeGrafter"/>
</dbReference>
<dbReference type="GeneTree" id="ENSGT00390000000305"/>
<dbReference type="AlphaFoldDB" id="A0A8C4Y2Q6"/>
<accession>A0A8C4Y2Q6</accession>
<evidence type="ECO:0000256" key="1">
    <source>
        <dbReference type="ARBA" id="ARBA00004604"/>
    </source>
</evidence>
<dbReference type="Ensembl" id="ENSGEVT00005015201.1">
    <property type="protein sequence ID" value="ENSGEVP00005014497.1"/>
    <property type="gene ID" value="ENSGEVG00005010325.1"/>
</dbReference>
<dbReference type="InterPro" id="IPR029028">
    <property type="entry name" value="Alpha/beta_knot_MTases"/>
</dbReference>
<name>A0A8C4Y2Q6_9SAUR</name>
<evidence type="ECO:0000256" key="2">
    <source>
        <dbReference type="ARBA" id="ARBA00008115"/>
    </source>
</evidence>
<dbReference type="GO" id="GO:0019843">
    <property type="term" value="F:rRNA binding"/>
    <property type="evidence" value="ECO:0007669"/>
    <property type="project" value="UniProtKB-KW"/>
</dbReference>
<evidence type="ECO:0000256" key="18">
    <source>
        <dbReference type="SAM" id="MobiDB-lite"/>
    </source>
</evidence>
<keyword evidence="6" id="KW-0808">Transferase</keyword>
<comment type="subcellular location">
    <subcellularLocation>
        <location evidence="1">Nucleus</location>
        <location evidence="1">Nucleolus</location>
    </subcellularLocation>
</comment>